<dbReference type="InterPro" id="IPR003598">
    <property type="entry name" value="Ig_sub2"/>
</dbReference>
<keyword evidence="5" id="KW-1185">Reference proteome</keyword>
<dbReference type="InParanoid" id="A0A6P8NKD7"/>
<dbReference type="Proteomes" id="UP000515159">
    <property type="component" value="Chromosome 11"/>
</dbReference>
<evidence type="ECO:0000313" key="6">
    <source>
        <dbReference type="RefSeq" id="XP_033771024.1"/>
    </source>
</evidence>
<keyword evidence="3" id="KW-0732">Signal</keyword>
<evidence type="ECO:0000256" key="2">
    <source>
        <dbReference type="SAM" id="Phobius"/>
    </source>
</evidence>
<dbReference type="Gene3D" id="2.60.40.10">
    <property type="entry name" value="Immunoglobulins"/>
    <property type="match status" value="4"/>
</dbReference>
<name>A0A6P8NKD7_GEOSA</name>
<dbReference type="InterPro" id="IPR003599">
    <property type="entry name" value="Ig_sub"/>
</dbReference>
<protein>
    <submittedName>
        <fullName evidence="6">Sialoadhesin-like</fullName>
    </submittedName>
</protein>
<feature type="domain" description="Ig-like" evidence="4">
    <location>
        <begin position="137"/>
        <end position="228"/>
    </location>
</feature>
<dbReference type="InterPro" id="IPR036179">
    <property type="entry name" value="Ig-like_dom_sf"/>
</dbReference>
<feature type="chain" id="PRO_5028279687" evidence="3">
    <location>
        <begin position="19"/>
        <end position="606"/>
    </location>
</feature>
<sequence length="606" mass="68853">MEFLQRLLTFTLLQDSLSQSWSVWMPKSIQALKGSCVVIPCLFTYPESYRTSSNFNICWFLYKTHGYPEVYNSKGSQSVEREFRFRTTFVGDMENRNCSLQIDKVRSEDENYYYPIINNAIFSFWKNSVQVIVSAMPNQLSLSYPEIMSEGESVNISCSAEHSCPTNPPSLTWNQFGNKANIYQKKLKEGWWRTETMLSYSPSPEDHGKHLPCVATYPNGQQLQRDIIFNIRYPPQNTSLSVLEDESVKEGDSVILTCSSHSNPAVTNYSWHQGLHQEVLQHHGQQIIIKNVTFDSGPYYCKAYNALGMGTSLPLNLNVQYAPKGTRLVAPGKDQVHEGVSLVLRCESSRSNPAVTHYTWYKDENPIMNQAQETLQIQQVKAEDAGVYRCAAHNNIGNLSSTPVTIHITNYDHSSTYIAILGGVTGMICLLLIGLGVFIVVRKRKMQKTTALMVTVPMEDNNPIAESAIPRTVREEIPLTDEHIYWNVPLQRPSTHFHTNNYASSSRHPEEGHPAHSEAMDPGSVYMQVKKRSEKKQNQRDQHHLQPADLHYSVVLHEQPDNVHYSTMIHSQPEEPQYGNMLLSQLPRNTEPAAVKDLVEYAAVKY</sequence>
<dbReference type="PROSITE" id="PS50835">
    <property type="entry name" value="IG_LIKE"/>
    <property type="match status" value="3"/>
</dbReference>
<feature type="compositionally biased region" description="Basic and acidic residues" evidence="1">
    <location>
        <begin position="535"/>
        <end position="546"/>
    </location>
</feature>
<evidence type="ECO:0000256" key="3">
    <source>
        <dbReference type="SAM" id="SignalP"/>
    </source>
</evidence>
<dbReference type="RefSeq" id="XP_033771024.1">
    <property type="nucleotide sequence ID" value="XM_033915133.1"/>
</dbReference>
<dbReference type="Pfam" id="PF07686">
    <property type="entry name" value="V-set"/>
    <property type="match status" value="1"/>
</dbReference>
<feature type="compositionally biased region" description="Polar residues" evidence="1">
    <location>
        <begin position="497"/>
        <end position="506"/>
    </location>
</feature>
<keyword evidence="2" id="KW-0472">Membrane</keyword>
<gene>
    <name evidence="6" type="primary">LOC117345866</name>
</gene>
<evidence type="ECO:0000259" key="4">
    <source>
        <dbReference type="PROSITE" id="PS50835"/>
    </source>
</evidence>
<dbReference type="PANTHER" id="PTHR46484">
    <property type="entry name" value="SI:CH211-171H4.5-RELATED"/>
    <property type="match status" value="1"/>
</dbReference>
<dbReference type="PANTHER" id="PTHR46484:SF1">
    <property type="entry name" value="SCHWANN CELL MYELIN PROTEIN-RELATED"/>
    <property type="match status" value="1"/>
</dbReference>
<feature type="domain" description="Ig-like" evidence="4">
    <location>
        <begin position="235"/>
        <end position="318"/>
    </location>
</feature>
<dbReference type="SMART" id="SM00408">
    <property type="entry name" value="IGc2"/>
    <property type="match status" value="2"/>
</dbReference>
<proteinExistence type="predicted"/>
<dbReference type="InterPro" id="IPR013783">
    <property type="entry name" value="Ig-like_fold"/>
</dbReference>
<dbReference type="SMART" id="SM00409">
    <property type="entry name" value="IG"/>
    <property type="match status" value="4"/>
</dbReference>
<feature type="region of interest" description="Disordered" evidence="1">
    <location>
        <begin position="497"/>
        <end position="548"/>
    </location>
</feature>
<evidence type="ECO:0000313" key="5">
    <source>
        <dbReference type="Proteomes" id="UP000515159"/>
    </source>
</evidence>
<evidence type="ECO:0000256" key="1">
    <source>
        <dbReference type="SAM" id="MobiDB-lite"/>
    </source>
</evidence>
<accession>A0A6P8NKD7</accession>
<feature type="transmembrane region" description="Helical" evidence="2">
    <location>
        <begin position="417"/>
        <end position="441"/>
    </location>
</feature>
<keyword evidence="2" id="KW-1133">Transmembrane helix</keyword>
<dbReference type="AlphaFoldDB" id="A0A6P8NKD7"/>
<dbReference type="SUPFAM" id="SSF48726">
    <property type="entry name" value="Immunoglobulin"/>
    <property type="match status" value="4"/>
</dbReference>
<dbReference type="OrthoDB" id="10039395at2759"/>
<dbReference type="InterPro" id="IPR007110">
    <property type="entry name" value="Ig-like_dom"/>
</dbReference>
<feature type="signal peptide" evidence="3">
    <location>
        <begin position="1"/>
        <end position="18"/>
    </location>
</feature>
<dbReference type="GeneID" id="117345866"/>
<organism evidence="5 6">
    <name type="scientific">Geotrypetes seraphini</name>
    <name type="common">Gaboon caecilian</name>
    <name type="synonym">Caecilia seraphini</name>
    <dbReference type="NCBI Taxonomy" id="260995"/>
    <lineage>
        <taxon>Eukaryota</taxon>
        <taxon>Metazoa</taxon>
        <taxon>Chordata</taxon>
        <taxon>Craniata</taxon>
        <taxon>Vertebrata</taxon>
        <taxon>Euteleostomi</taxon>
        <taxon>Amphibia</taxon>
        <taxon>Gymnophiona</taxon>
        <taxon>Geotrypetes</taxon>
    </lineage>
</organism>
<feature type="domain" description="Ig-like" evidence="4">
    <location>
        <begin position="323"/>
        <end position="409"/>
    </location>
</feature>
<dbReference type="Pfam" id="PF13895">
    <property type="entry name" value="Ig_2"/>
    <property type="match status" value="2"/>
</dbReference>
<keyword evidence="2" id="KW-0812">Transmembrane</keyword>
<dbReference type="InterPro" id="IPR013106">
    <property type="entry name" value="Ig_V-set"/>
</dbReference>
<reference evidence="6" key="1">
    <citation type="submission" date="2025-08" db="UniProtKB">
        <authorList>
            <consortium name="RefSeq"/>
        </authorList>
    </citation>
    <scope>IDENTIFICATION</scope>
</reference>
<dbReference type="KEGG" id="gsh:117345866"/>
<feature type="compositionally biased region" description="Basic and acidic residues" evidence="1">
    <location>
        <begin position="507"/>
        <end position="519"/>
    </location>
</feature>